<accession>A0A0C9VXU9</accession>
<proteinExistence type="predicted"/>
<dbReference type="Gene3D" id="2.60.420.10">
    <property type="entry name" value="Maltose phosphorylase, domain 3"/>
    <property type="match status" value="1"/>
</dbReference>
<gene>
    <name evidence="1" type="ORF">M422DRAFT_30783</name>
</gene>
<feature type="non-terminal residue" evidence="1">
    <location>
        <position position="1"/>
    </location>
</feature>
<dbReference type="InterPro" id="IPR012341">
    <property type="entry name" value="6hp_glycosidase-like_sf"/>
</dbReference>
<dbReference type="AlphaFoldDB" id="A0A0C9VXU9"/>
<sequence length="92" mass="10042">AHTVQTNIIPSRTSHPTLYPPSVTPLTLFPSLSSYRSDHYHTFHSRGWSSGATSALSFYILGLTITSSGGSTFHIEPQPGNILMYGTLMRSC</sequence>
<dbReference type="Proteomes" id="UP000054279">
    <property type="component" value="Unassembled WGS sequence"/>
</dbReference>
<dbReference type="HOGENOM" id="CLU_178720_0_0_1"/>
<dbReference type="Gene3D" id="1.50.10.10">
    <property type="match status" value="1"/>
</dbReference>
<dbReference type="GO" id="GO:0005975">
    <property type="term" value="P:carbohydrate metabolic process"/>
    <property type="evidence" value="ECO:0007669"/>
    <property type="project" value="InterPro"/>
</dbReference>
<reference evidence="1 2" key="1">
    <citation type="submission" date="2014-06" db="EMBL/GenBank/DDBJ databases">
        <title>Evolutionary Origins and Diversification of the Mycorrhizal Mutualists.</title>
        <authorList>
            <consortium name="DOE Joint Genome Institute"/>
            <consortium name="Mycorrhizal Genomics Consortium"/>
            <person name="Kohler A."/>
            <person name="Kuo A."/>
            <person name="Nagy L.G."/>
            <person name="Floudas D."/>
            <person name="Copeland A."/>
            <person name="Barry K.W."/>
            <person name="Cichocki N."/>
            <person name="Veneault-Fourrey C."/>
            <person name="LaButti K."/>
            <person name="Lindquist E.A."/>
            <person name="Lipzen A."/>
            <person name="Lundell T."/>
            <person name="Morin E."/>
            <person name="Murat C."/>
            <person name="Riley R."/>
            <person name="Ohm R."/>
            <person name="Sun H."/>
            <person name="Tunlid A."/>
            <person name="Henrissat B."/>
            <person name="Grigoriev I.V."/>
            <person name="Hibbett D.S."/>
            <person name="Martin F."/>
        </authorList>
    </citation>
    <scope>NUCLEOTIDE SEQUENCE [LARGE SCALE GENOMIC DNA]</scope>
    <source>
        <strain evidence="1 2">SS14</strain>
    </source>
</reference>
<dbReference type="OrthoDB" id="10036721at2759"/>
<evidence type="ECO:0000313" key="1">
    <source>
        <dbReference type="EMBL" id="KIJ43770.1"/>
    </source>
</evidence>
<dbReference type="EMBL" id="KN837121">
    <property type="protein sequence ID" value="KIJ43770.1"/>
    <property type="molecule type" value="Genomic_DNA"/>
</dbReference>
<organism evidence="1 2">
    <name type="scientific">Sphaerobolus stellatus (strain SS14)</name>
    <dbReference type="NCBI Taxonomy" id="990650"/>
    <lineage>
        <taxon>Eukaryota</taxon>
        <taxon>Fungi</taxon>
        <taxon>Dikarya</taxon>
        <taxon>Basidiomycota</taxon>
        <taxon>Agaricomycotina</taxon>
        <taxon>Agaricomycetes</taxon>
        <taxon>Phallomycetidae</taxon>
        <taxon>Geastrales</taxon>
        <taxon>Sphaerobolaceae</taxon>
        <taxon>Sphaerobolus</taxon>
    </lineage>
</organism>
<protein>
    <submittedName>
        <fullName evidence="1">Uncharacterized protein</fullName>
    </submittedName>
</protein>
<name>A0A0C9VXU9_SPHS4</name>
<evidence type="ECO:0000313" key="2">
    <source>
        <dbReference type="Proteomes" id="UP000054279"/>
    </source>
</evidence>
<keyword evidence="2" id="KW-1185">Reference proteome</keyword>